<dbReference type="SUPFAM" id="SSF46689">
    <property type="entry name" value="Homeodomain-like"/>
    <property type="match status" value="2"/>
</dbReference>
<dbReference type="EMBL" id="DS114222">
    <property type="protein sequence ID" value="EAX89221.1"/>
    <property type="molecule type" value="Genomic_DNA"/>
</dbReference>
<dbReference type="PANTHER" id="PTHR45614">
    <property type="entry name" value="MYB PROTEIN-RELATED"/>
    <property type="match status" value="1"/>
</dbReference>
<dbReference type="RefSeq" id="XP_001302151.1">
    <property type="nucleotide sequence ID" value="XM_001302150.1"/>
</dbReference>
<dbReference type="InParanoid" id="A2G0V5"/>
<accession>A2G0V5</accession>
<dbReference type="Gene3D" id="1.10.10.60">
    <property type="entry name" value="Homeodomain-like"/>
    <property type="match status" value="3"/>
</dbReference>
<feature type="domain" description="HTH myb-type" evidence="5">
    <location>
        <begin position="71"/>
        <end position="126"/>
    </location>
</feature>
<dbReference type="GO" id="GO:0000981">
    <property type="term" value="F:DNA-binding transcription factor activity, RNA polymerase II-specific"/>
    <property type="evidence" value="ECO:0000318"/>
    <property type="project" value="GO_Central"/>
</dbReference>
<dbReference type="GO" id="GO:0005634">
    <property type="term" value="C:nucleus"/>
    <property type="evidence" value="ECO:0000318"/>
    <property type="project" value="GO_Central"/>
</dbReference>
<reference evidence="6" key="1">
    <citation type="submission" date="2006-10" db="EMBL/GenBank/DDBJ databases">
        <authorList>
            <person name="Amadeo P."/>
            <person name="Zhao Q."/>
            <person name="Wortman J."/>
            <person name="Fraser-Liggett C."/>
            <person name="Carlton J."/>
        </authorList>
    </citation>
    <scope>NUCLEOTIDE SEQUENCE</scope>
    <source>
        <strain evidence="6">G3</strain>
    </source>
</reference>
<keyword evidence="7" id="KW-1185">Reference proteome</keyword>
<dbReference type="Proteomes" id="UP000001542">
    <property type="component" value="Unassembled WGS sequence"/>
</dbReference>
<dbReference type="STRING" id="5722.A2G0V5"/>
<feature type="domain" description="Myb-like" evidence="4">
    <location>
        <begin position="71"/>
        <end position="122"/>
    </location>
</feature>
<organism evidence="6 7">
    <name type="scientific">Trichomonas vaginalis (strain ATCC PRA-98 / G3)</name>
    <dbReference type="NCBI Taxonomy" id="412133"/>
    <lineage>
        <taxon>Eukaryota</taxon>
        <taxon>Metamonada</taxon>
        <taxon>Parabasalia</taxon>
        <taxon>Trichomonadida</taxon>
        <taxon>Trichomonadidae</taxon>
        <taxon>Trichomonas</taxon>
    </lineage>
</organism>
<evidence type="ECO:0000313" key="6">
    <source>
        <dbReference type="EMBL" id="EAX89221.1"/>
    </source>
</evidence>
<dbReference type="InterPro" id="IPR001005">
    <property type="entry name" value="SANT/Myb"/>
</dbReference>
<gene>
    <name evidence="6" type="ORF">TVAG_084520</name>
</gene>
<dbReference type="SMR" id="A2G0V5"/>
<reference evidence="6" key="2">
    <citation type="journal article" date="2007" name="Science">
        <title>Draft genome sequence of the sexually transmitted pathogen Trichomonas vaginalis.</title>
        <authorList>
            <person name="Carlton J.M."/>
            <person name="Hirt R.P."/>
            <person name="Silva J.C."/>
            <person name="Delcher A.L."/>
            <person name="Schatz M."/>
            <person name="Zhao Q."/>
            <person name="Wortman J.R."/>
            <person name="Bidwell S.L."/>
            <person name="Alsmark U.C.M."/>
            <person name="Besteiro S."/>
            <person name="Sicheritz-Ponten T."/>
            <person name="Noel C.J."/>
            <person name="Dacks J.B."/>
            <person name="Foster P.G."/>
            <person name="Simillion C."/>
            <person name="Van de Peer Y."/>
            <person name="Miranda-Saavedra D."/>
            <person name="Barton G.J."/>
            <person name="Westrop G.D."/>
            <person name="Mueller S."/>
            <person name="Dessi D."/>
            <person name="Fiori P.L."/>
            <person name="Ren Q."/>
            <person name="Paulsen I."/>
            <person name="Zhang H."/>
            <person name="Bastida-Corcuera F.D."/>
            <person name="Simoes-Barbosa A."/>
            <person name="Brown M.T."/>
            <person name="Hayes R.D."/>
            <person name="Mukherjee M."/>
            <person name="Okumura C.Y."/>
            <person name="Schneider R."/>
            <person name="Smith A.J."/>
            <person name="Vanacova S."/>
            <person name="Villalvazo M."/>
            <person name="Haas B.J."/>
            <person name="Pertea M."/>
            <person name="Feldblyum T.V."/>
            <person name="Utterback T.R."/>
            <person name="Shu C.L."/>
            <person name="Osoegawa K."/>
            <person name="de Jong P.J."/>
            <person name="Hrdy I."/>
            <person name="Horvathova L."/>
            <person name="Zubacova Z."/>
            <person name="Dolezal P."/>
            <person name="Malik S.B."/>
            <person name="Logsdon J.M. Jr."/>
            <person name="Henze K."/>
            <person name="Gupta A."/>
            <person name="Wang C.C."/>
            <person name="Dunne R.L."/>
            <person name="Upcroft J.A."/>
            <person name="Upcroft P."/>
            <person name="White O."/>
            <person name="Salzberg S.L."/>
            <person name="Tang P."/>
            <person name="Chiu C.-H."/>
            <person name="Lee Y.-S."/>
            <person name="Embley T.M."/>
            <person name="Coombs G.H."/>
            <person name="Mottram J.C."/>
            <person name="Tachezy J."/>
            <person name="Fraser-Liggett C.M."/>
            <person name="Johnson P.J."/>
        </authorList>
    </citation>
    <scope>NUCLEOTIDE SEQUENCE [LARGE SCALE GENOMIC DNA]</scope>
    <source>
        <strain evidence="6">G3</strain>
    </source>
</reference>
<dbReference type="VEuPathDB" id="TrichDB:TVAG_084520"/>
<evidence type="ECO:0000256" key="2">
    <source>
        <dbReference type="ARBA" id="ARBA00023125"/>
    </source>
</evidence>
<feature type="domain" description="Myb-like" evidence="4">
    <location>
        <begin position="19"/>
        <end position="70"/>
    </location>
</feature>
<dbReference type="AlphaFoldDB" id="A2G0V5"/>
<dbReference type="OrthoDB" id="2143914at2759"/>
<proteinExistence type="predicted"/>
<feature type="domain" description="Myb-like" evidence="4">
    <location>
        <begin position="123"/>
        <end position="173"/>
    </location>
</feature>
<sequence>MSVTSSAPMAPTRTRQRNNVSTKFQKWTPEEDAELTSLVQGQDKVNWNEIAKHFHGKSSQQILERWTKVLDPTLMKGSWTRQEDETIINFVKQKGTKSWTKLAELLPGRIGKQCRERWINHLDPDINRGPWSPEEDLRLMELHSQFGNKWVKIASLMPHRSDNSIKNRWNSTLCKRSQMMTPESQKSVKFVPKSAEDMPRPSLLPDDDQSWTQRSFTPLGTIGLISPLAPNGSPFTLQSPISRMGLVSPWIETPKSLFASPMKGNNNISPSLSESRQELTNLIMKQ</sequence>
<feature type="region of interest" description="Disordered" evidence="3">
    <location>
        <begin position="1"/>
        <end position="24"/>
    </location>
</feature>
<dbReference type="FunFam" id="1.10.10.60:FF:000010">
    <property type="entry name" value="Transcriptional activator Myb isoform A"/>
    <property type="match status" value="1"/>
</dbReference>
<feature type="domain" description="HTH myb-type" evidence="5">
    <location>
        <begin position="19"/>
        <end position="70"/>
    </location>
</feature>
<dbReference type="PROSITE" id="PS50090">
    <property type="entry name" value="MYB_LIKE"/>
    <property type="match status" value="3"/>
</dbReference>
<dbReference type="GO" id="GO:0006355">
    <property type="term" value="P:regulation of DNA-templated transcription"/>
    <property type="evidence" value="ECO:0000318"/>
    <property type="project" value="GO_Central"/>
</dbReference>
<keyword evidence="1" id="KW-0677">Repeat</keyword>
<dbReference type="CDD" id="cd00167">
    <property type="entry name" value="SANT"/>
    <property type="match status" value="3"/>
</dbReference>
<dbReference type="InterPro" id="IPR009057">
    <property type="entry name" value="Homeodomain-like_sf"/>
</dbReference>
<dbReference type="PROSITE" id="PS51294">
    <property type="entry name" value="HTH_MYB"/>
    <property type="match status" value="3"/>
</dbReference>
<dbReference type="GO" id="GO:0000978">
    <property type="term" value="F:RNA polymerase II cis-regulatory region sequence-specific DNA binding"/>
    <property type="evidence" value="ECO:0000318"/>
    <property type="project" value="GO_Central"/>
</dbReference>
<evidence type="ECO:0000256" key="1">
    <source>
        <dbReference type="ARBA" id="ARBA00022737"/>
    </source>
</evidence>
<keyword evidence="2 6" id="KW-0238">DNA-binding</keyword>
<dbReference type="VEuPathDB" id="TrichDB:TVAGG3_0293930"/>
<dbReference type="PANTHER" id="PTHR45614:SF25">
    <property type="entry name" value="MYB PROTEIN"/>
    <property type="match status" value="1"/>
</dbReference>
<evidence type="ECO:0000259" key="5">
    <source>
        <dbReference type="PROSITE" id="PS51294"/>
    </source>
</evidence>
<dbReference type="InterPro" id="IPR017930">
    <property type="entry name" value="Myb_dom"/>
</dbReference>
<evidence type="ECO:0000256" key="3">
    <source>
        <dbReference type="SAM" id="MobiDB-lite"/>
    </source>
</evidence>
<evidence type="ECO:0000259" key="4">
    <source>
        <dbReference type="PROSITE" id="PS50090"/>
    </source>
</evidence>
<name>A2G0V5_TRIV3</name>
<dbReference type="eggNOG" id="KOG0048">
    <property type="taxonomic scope" value="Eukaryota"/>
</dbReference>
<feature type="region of interest" description="Disordered" evidence="3">
    <location>
        <begin position="178"/>
        <end position="210"/>
    </location>
</feature>
<dbReference type="Pfam" id="PF00249">
    <property type="entry name" value="Myb_DNA-binding"/>
    <property type="match status" value="3"/>
</dbReference>
<dbReference type="SMART" id="SM00717">
    <property type="entry name" value="SANT"/>
    <property type="match status" value="3"/>
</dbReference>
<dbReference type="KEGG" id="tva:4746890"/>
<dbReference type="InterPro" id="IPR050560">
    <property type="entry name" value="MYB_TF"/>
</dbReference>
<protein>
    <submittedName>
        <fullName evidence="6">Myb-like DNA-binding domain containing protein</fullName>
    </submittedName>
</protein>
<evidence type="ECO:0000313" key="7">
    <source>
        <dbReference type="Proteomes" id="UP000001542"/>
    </source>
</evidence>
<feature type="compositionally biased region" description="Polar residues" evidence="3">
    <location>
        <begin position="178"/>
        <end position="187"/>
    </location>
</feature>
<feature type="domain" description="HTH myb-type" evidence="5">
    <location>
        <begin position="127"/>
        <end position="177"/>
    </location>
</feature>